<feature type="compositionally biased region" description="Basic and acidic residues" evidence="1">
    <location>
        <begin position="633"/>
        <end position="646"/>
    </location>
</feature>
<dbReference type="Pfam" id="PF00134">
    <property type="entry name" value="Cyclin_N"/>
    <property type="match status" value="1"/>
</dbReference>
<organism evidence="4 6">
    <name type="scientific">Peronospora farinosa</name>
    <dbReference type="NCBI Taxonomy" id="134698"/>
    <lineage>
        <taxon>Eukaryota</taxon>
        <taxon>Sar</taxon>
        <taxon>Stramenopiles</taxon>
        <taxon>Oomycota</taxon>
        <taxon>Peronosporomycetes</taxon>
        <taxon>Peronosporales</taxon>
        <taxon>Peronosporaceae</taxon>
        <taxon>Peronospora</taxon>
    </lineage>
</organism>
<comment type="caution">
    <text evidence="4">The sequence shown here is derived from an EMBL/GenBank/DDBJ whole genome shotgun (WGS) entry which is preliminary data.</text>
</comment>
<evidence type="ECO:0000313" key="5">
    <source>
        <dbReference type="Proteomes" id="UP001157938"/>
    </source>
</evidence>
<feature type="compositionally biased region" description="Polar residues" evidence="1">
    <location>
        <begin position="616"/>
        <end position="631"/>
    </location>
</feature>
<sequence>MGDTGRHHPTFSDDKERATVASTSPIVDLVDTAASCASNASLLSSMDALSGFVEVSNVDMSGSDDTVASIGDYATQELPPRPEKLHKMSKTFSSRLSDRKRRKNGSNLLLETSLIVSPEQPLLSDSQSEKEIAGFGVVLNDVLRCVTNRELVTKTAAYMAAYPQHTLRFQIKMKQRAYADGARGFQAKLMLFYVLHEFLKSFEGERLQQVQREWFQTVDEVLNACTREIRHGEKRNAEENRKRVFKTLARWEELKLYPSKIKAWKSLVMGESKPRRAPVPLPRSEMERLAEAPDQLQSFEVPPSNTPQLQLDRSNCPLVFERPNFASKPEEKQHWRYTAIAFIDILSRSLDLSSDIKFTACIFFHRVFDRGIYARERYKFAAACLFLSAKASSKRMKLLRMVRVMYNILETPLYAGDEELLEIERLQLLYYEMEVLQGINFELTAEMPYYYLRRTLEKMPPKFRNSVSDDTQKLLEELFYLPMCVDFSPQLLGEAAAYIAIWNKGKDFKFKWCSPSQEGHTFNVRTAKAALRSYRSLQMWKKDQQTEFDVLVKSSSSLDGDDEIASIKKAFEPQLGGLRLDPCVILNEAEFTKKTEEDSKEWVKTGTRNGGGDRFISQTVSRCYNQSGSNSKRYRDEDAPRIKVENRSLATSQEEKHRHGHSDDRGEDRYRPRSRSCSESRSSSYSRYKRESWSSAKHVRDDSRARSGERRDRDRYDYDDYDDYDDYGTRDRYRDRKEEKYNSRYKSVNYDRDDRVNDRKSSRDVGFRRDPSYFDRRDRKSDRDSGSGRRERDSRSTSRSSSRSQSPYSFSRSGKKRKRNYSSGGHSGSWKRSSSRSDSRSRSQCYRVELSSSKSGRMKKTNKYGPARSSNRKMEQLRIKQERSGA</sequence>
<feature type="region of interest" description="Disordered" evidence="1">
    <location>
        <begin position="751"/>
        <end position="886"/>
    </location>
</feature>
<feature type="compositionally biased region" description="Low complexity" evidence="1">
    <location>
        <begin position="797"/>
        <end position="812"/>
    </location>
</feature>
<reference evidence="4" key="2">
    <citation type="submission" date="2022-12" db="EMBL/GenBank/DDBJ databases">
        <authorList>
            <person name="Webb A."/>
        </authorList>
    </citation>
    <scope>NUCLEOTIDE SEQUENCE</scope>
    <source>
        <strain evidence="4">Pf2</strain>
    </source>
</reference>
<evidence type="ECO:0000259" key="2">
    <source>
        <dbReference type="Pfam" id="PF00134"/>
    </source>
</evidence>
<feature type="region of interest" description="Disordered" evidence="1">
    <location>
        <begin position="596"/>
        <end position="729"/>
    </location>
</feature>
<evidence type="ECO:0000256" key="1">
    <source>
        <dbReference type="SAM" id="MobiDB-lite"/>
    </source>
</evidence>
<dbReference type="GO" id="GO:0016538">
    <property type="term" value="F:cyclin-dependent protein serine/threonine kinase regulator activity"/>
    <property type="evidence" value="ECO:0007669"/>
    <property type="project" value="InterPro"/>
</dbReference>
<proteinExistence type="predicted"/>
<evidence type="ECO:0000313" key="6">
    <source>
        <dbReference type="Proteomes" id="UP001159659"/>
    </source>
</evidence>
<reference evidence="3 5" key="1">
    <citation type="submission" date="2021-11" db="EMBL/GenBank/DDBJ databases">
        <authorList>
            <person name="Islam A."/>
            <person name="Islam S."/>
            <person name="Flora M.S."/>
            <person name="Rahman M."/>
            <person name="Ziaur R.M."/>
            <person name="Epstein J.H."/>
            <person name="Hassan M."/>
            <person name="Klassen M."/>
            <person name="Woodard K."/>
            <person name="Webb A."/>
            <person name="Webby R.J."/>
            <person name="El Zowalaty M.E."/>
        </authorList>
    </citation>
    <scope>NUCLEOTIDE SEQUENCE [LARGE SCALE GENOMIC DNA]</scope>
    <source>
        <strain evidence="3">Pf1</strain>
    </source>
</reference>
<dbReference type="AlphaFoldDB" id="A0AAV0SR34"/>
<dbReference type="Gene3D" id="1.10.472.10">
    <property type="entry name" value="Cyclin-like"/>
    <property type="match status" value="2"/>
</dbReference>
<name>A0AAV0SR34_9STRA</name>
<feature type="compositionally biased region" description="Basic and acidic residues" evidence="1">
    <location>
        <begin position="688"/>
        <end position="718"/>
    </location>
</feature>
<feature type="compositionally biased region" description="Basic and acidic residues" evidence="1">
    <location>
        <begin position="751"/>
        <end position="796"/>
    </location>
</feature>
<dbReference type="EMBL" id="CAKLBC010000578">
    <property type="protein sequence ID" value="CAH0487047.1"/>
    <property type="molecule type" value="Genomic_DNA"/>
</dbReference>
<gene>
    <name evidence="3" type="ORF">PFR001_LOCUS2629</name>
    <name evidence="4" type="ORF">PFR002_LOCUS414</name>
</gene>
<dbReference type="SUPFAM" id="SSF47954">
    <property type="entry name" value="Cyclin-like"/>
    <property type="match status" value="1"/>
</dbReference>
<dbReference type="InterPro" id="IPR036915">
    <property type="entry name" value="Cyclin-like_sf"/>
</dbReference>
<evidence type="ECO:0000313" key="4">
    <source>
        <dbReference type="EMBL" id="CAI5705006.1"/>
    </source>
</evidence>
<protein>
    <recommendedName>
        <fullName evidence="2">Cyclin N-terminal domain-containing protein</fullName>
    </recommendedName>
</protein>
<feature type="compositionally biased region" description="Low complexity" evidence="1">
    <location>
        <begin position="675"/>
        <end position="686"/>
    </location>
</feature>
<feature type="compositionally biased region" description="Basic and acidic residues" evidence="1">
    <location>
        <begin position="872"/>
        <end position="886"/>
    </location>
</feature>
<dbReference type="Proteomes" id="UP001159659">
    <property type="component" value="Unassembled WGS sequence"/>
</dbReference>
<feature type="compositionally biased region" description="Basic and acidic residues" evidence="1">
    <location>
        <begin position="653"/>
        <end position="671"/>
    </location>
</feature>
<feature type="compositionally biased region" description="Low complexity" evidence="1">
    <location>
        <begin position="822"/>
        <end position="832"/>
    </location>
</feature>
<dbReference type="InterPro" id="IPR006671">
    <property type="entry name" value="Cyclin_N"/>
</dbReference>
<dbReference type="EMBL" id="CANTFK010000024">
    <property type="protein sequence ID" value="CAI5705006.1"/>
    <property type="molecule type" value="Genomic_DNA"/>
</dbReference>
<feature type="domain" description="Cyclin N-terminal" evidence="2">
    <location>
        <begin position="325"/>
        <end position="443"/>
    </location>
</feature>
<dbReference type="GO" id="GO:0006357">
    <property type="term" value="P:regulation of transcription by RNA polymerase II"/>
    <property type="evidence" value="ECO:0007669"/>
    <property type="project" value="InterPro"/>
</dbReference>
<dbReference type="Proteomes" id="UP001157938">
    <property type="component" value="Unassembled WGS sequence"/>
</dbReference>
<accession>A0AAV0SR34</accession>
<dbReference type="InterPro" id="IPR043198">
    <property type="entry name" value="Cyclin/Ssn8"/>
</dbReference>
<dbReference type="PANTHER" id="PTHR10026">
    <property type="entry name" value="CYCLIN"/>
    <property type="match status" value="1"/>
</dbReference>
<evidence type="ECO:0000313" key="3">
    <source>
        <dbReference type="EMBL" id="CAH0487047.1"/>
    </source>
</evidence>
<keyword evidence="5" id="KW-1185">Reference proteome</keyword>